<dbReference type="Gene3D" id="3.40.50.300">
    <property type="entry name" value="P-loop containing nucleotide triphosphate hydrolases"/>
    <property type="match status" value="1"/>
</dbReference>
<name>A0ABV3SNV0_9HYPH</name>
<keyword evidence="2" id="KW-1185">Reference proteome</keyword>
<evidence type="ECO:0008006" key="3">
    <source>
        <dbReference type="Google" id="ProtNLM"/>
    </source>
</evidence>
<sequence>MTIYLHAGTHKTGSKSFQAMIADNTEALRLLDYDVFEGSHRNPRNHTELHLASLRLDRDSFAKHNWPDLQLGAEYERNVSVKVQSFLSRSNTNHQIFTNEDLSYLRHEDEFLRLRHLFGQAGQDFVVVLVFRKPADFLRSYRVQLLKKPGRVPSDDPTSALYVEEDSWLLDFNALVRGFRDHFHATVRIVDYDGATAAEGSVLPALLRAMDINPDALDSAKYRLNVSPKTIPG</sequence>
<dbReference type="RefSeq" id="WP_367956329.1">
    <property type="nucleotide sequence ID" value="NZ_JBDPGJ010000005.1"/>
</dbReference>
<protein>
    <recommendedName>
        <fullName evidence="3">Sulfotransferase family protein</fullName>
    </recommendedName>
</protein>
<comment type="caution">
    <text evidence="1">The sequence shown here is derived from an EMBL/GenBank/DDBJ whole genome shotgun (WGS) entry which is preliminary data.</text>
</comment>
<dbReference type="EMBL" id="JBDPGJ010000005">
    <property type="protein sequence ID" value="MEX0408465.1"/>
    <property type="molecule type" value="Genomic_DNA"/>
</dbReference>
<gene>
    <name evidence="1" type="ORF">ABGN05_22655</name>
</gene>
<dbReference type="SUPFAM" id="SSF52540">
    <property type="entry name" value="P-loop containing nucleoside triphosphate hydrolases"/>
    <property type="match status" value="1"/>
</dbReference>
<accession>A0ABV3SNV0</accession>
<dbReference type="Proteomes" id="UP001556692">
    <property type="component" value="Unassembled WGS sequence"/>
</dbReference>
<reference evidence="1 2" key="1">
    <citation type="submission" date="2024-05" db="EMBL/GenBank/DDBJ databases">
        <authorList>
            <person name="Jiang F."/>
        </authorList>
    </citation>
    <scope>NUCLEOTIDE SEQUENCE [LARGE SCALE GENOMIC DNA]</scope>
    <source>
        <strain evidence="1 2">LZ166</strain>
    </source>
</reference>
<evidence type="ECO:0000313" key="1">
    <source>
        <dbReference type="EMBL" id="MEX0408465.1"/>
    </source>
</evidence>
<organism evidence="1 2">
    <name type="scientific">Aquibium pacificus</name>
    <dbReference type="NCBI Taxonomy" id="3153579"/>
    <lineage>
        <taxon>Bacteria</taxon>
        <taxon>Pseudomonadati</taxon>
        <taxon>Pseudomonadota</taxon>
        <taxon>Alphaproteobacteria</taxon>
        <taxon>Hyphomicrobiales</taxon>
        <taxon>Phyllobacteriaceae</taxon>
        <taxon>Aquibium</taxon>
    </lineage>
</organism>
<evidence type="ECO:0000313" key="2">
    <source>
        <dbReference type="Proteomes" id="UP001556692"/>
    </source>
</evidence>
<dbReference type="InterPro" id="IPR027417">
    <property type="entry name" value="P-loop_NTPase"/>
</dbReference>
<proteinExistence type="predicted"/>